<comment type="caution">
    <text evidence="1">The sequence shown here is derived from an EMBL/GenBank/DDBJ whole genome shotgun (WGS) entry which is preliminary data.</text>
</comment>
<sequence>MNFLLGQVKDKPSTPRLENSQEITLFLQPDSKNQTLINCVGANPPTNRTNIGAINRDSHTCEI</sequence>
<name>A0ACC0NXJ7_RHOML</name>
<evidence type="ECO:0000313" key="1">
    <source>
        <dbReference type="EMBL" id="KAI8557228.1"/>
    </source>
</evidence>
<dbReference type="Proteomes" id="UP001062846">
    <property type="component" value="Chromosome 5"/>
</dbReference>
<keyword evidence="2" id="KW-1185">Reference proteome</keyword>
<evidence type="ECO:0000313" key="2">
    <source>
        <dbReference type="Proteomes" id="UP001062846"/>
    </source>
</evidence>
<protein>
    <submittedName>
        <fullName evidence="1">Uncharacterized protein</fullName>
    </submittedName>
</protein>
<organism evidence="1 2">
    <name type="scientific">Rhododendron molle</name>
    <name type="common">Chinese azalea</name>
    <name type="synonym">Azalea mollis</name>
    <dbReference type="NCBI Taxonomy" id="49168"/>
    <lineage>
        <taxon>Eukaryota</taxon>
        <taxon>Viridiplantae</taxon>
        <taxon>Streptophyta</taxon>
        <taxon>Embryophyta</taxon>
        <taxon>Tracheophyta</taxon>
        <taxon>Spermatophyta</taxon>
        <taxon>Magnoliopsida</taxon>
        <taxon>eudicotyledons</taxon>
        <taxon>Gunneridae</taxon>
        <taxon>Pentapetalae</taxon>
        <taxon>asterids</taxon>
        <taxon>Ericales</taxon>
        <taxon>Ericaceae</taxon>
        <taxon>Ericoideae</taxon>
        <taxon>Rhodoreae</taxon>
        <taxon>Rhododendron</taxon>
    </lineage>
</organism>
<dbReference type="EMBL" id="CM046392">
    <property type="protein sequence ID" value="KAI8557228.1"/>
    <property type="molecule type" value="Genomic_DNA"/>
</dbReference>
<gene>
    <name evidence="1" type="ORF">RHMOL_Rhmol05G0320300</name>
</gene>
<proteinExistence type="predicted"/>
<reference evidence="1" key="1">
    <citation type="submission" date="2022-02" db="EMBL/GenBank/DDBJ databases">
        <title>Plant Genome Project.</title>
        <authorList>
            <person name="Zhang R.-G."/>
        </authorList>
    </citation>
    <scope>NUCLEOTIDE SEQUENCE</scope>
    <source>
        <strain evidence="1">AT1</strain>
    </source>
</reference>
<accession>A0ACC0NXJ7</accession>